<evidence type="ECO:0000313" key="20">
    <source>
        <dbReference type="EMBL" id="MBB5220466.1"/>
    </source>
</evidence>
<evidence type="ECO:0000256" key="13">
    <source>
        <dbReference type="ARBA" id="ARBA00023136"/>
    </source>
</evidence>
<accession>A0A840SKQ6</accession>
<dbReference type="GO" id="GO:0005886">
    <property type="term" value="C:plasma membrane"/>
    <property type="evidence" value="ECO:0007669"/>
    <property type="project" value="UniProtKB-SubCell"/>
</dbReference>
<keyword evidence="21" id="KW-1185">Reference proteome</keyword>
<comment type="similarity">
    <text evidence="4 19">Belongs to the CobS family.</text>
</comment>
<dbReference type="AlphaFoldDB" id="A0A840SKQ6"/>
<evidence type="ECO:0000256" key="9">
    <source>
        <dbReference type="ARBA" id="ARBA00022679"/>
    </source>
</evidence>
<keyword evidence="12 19" id="KW-1133">Transmembrane helix</keyword>
<evidence type="ECO:0000313" key="21">
    <source>
        <dbReference type="Proteomes" id="UP000549457"/>
    </source>
</evidence>
<dbReference type="HAMAP" id="MF_00719">
    <property type="entry name" value="CobS"/>
    <property type="match status" value="1"/>
</dbReference>
<comment type="subcellular location">
    <subcellularLocation>
        <location evidence="2 19">Cell membrane</location>
        <topology evidence="2 19">Multi-pass membrane protein</topology>
    </subcellularLocation>
</comment>
<keyword evidence="7 19" id="KW-1003">Cell membrane</keyword>
<comment type="caution">
    <text evidence="20">The sequence shown here is derived from an EMBL/GenBank/DDBJ whole genome shotgun (WGS) entry which is preliminary data.</text>
</comment>
<evidence type="ECO:0000256" key="5">
    <source>
        <dbReference type="ARBA" id="ARBA00013200"/>
    </source>
</evidence>
<dbReference type="PANTHER" id="PTHR34148:SF1">
    <property type="entry name" value="ADENOSYLCOBINAMIDE-GDP RIBAZOLETRANSFERASE"/>
    <property type="match status" value="1"/>
</dbReference>
<dbReference type="EC" id="2.7.8.26" evidence="5 19"/>
<dbReference type="GO" id="GO:0008818">
    <property type="term" value="F:cobalamin 5'-phosphate synthase activity"/>
    <property type="evidence" value="ECO:0007669"/>
    <property type="project" value="UniProtKB-UniRule"/>
</dbReference>
<comment type="function">
    <text evidence="14 19">Joins adenosylcobinamide-GDP and alpha-ribazole to generate adenosylcobalamin (Ado-cobalamin). Also synthesizes adenosylcobalamin 5'-phosphate from adenosylcobinamide-GDP and alpha-ribazole 5'-phosphate.</text>
</comment>
<keyword evidence="9 19" id="KW-0808">Transferase</keyword>
<feature type="transmembrane region" description="Helical" evidence="19">
    <location>
        <begin position="40"/>
        <end position="63"/>
    </location>
</feature>
<comment type="catalytic activity">
    <reaction evidence="18 19">
        <text>alpha-ribazole 5'-phosphate + adenosylcob(III)inamide-GDP = adenosylcob(III)alamin 5'-phosphate + GMP + H(+)</text>
        <dbReference type="Rhea" id="RHEA:23560"/>
        <dbReference type="ChEBI" id="CHEBI:15378"/>
        <dbReference type="ChEBI" id="CHEBI:57918"/>
        <dbReference type="ChEBI" id="CHEBI:58115"/>
        <dbReference type="ChEBI" id="CHEBI:60487"/>
        <dbReference type="ChEBI" id="CHEBI:60493"/>
        <dbReference type="EC" id="2.7.8.26"/>
    </reaction>
</comment>
<evidence type="ECO:0000256" key="10">
    <source>
        <dbReference type="ARBA" id="ARBA00022692"/>
    </source>
</evidence>
<keyword evidence="11 19" id="KW-0460">Magnesium</keyword>
<keyword evidence="10 19" id="KW-0812">Transmembrane</keyword>
<comment type="pathway">
    <text evidence="3 19">Cofactor biosynthesis; adenosylcobalamin biosynthesis; adenosylcobalamin from cob(II)yrinate a,c-diamide: step 7/7.</text>
</comment>
<proteinExistence type="inferred from homology"/>
<dbReference type="NCBIfam" id="TIGR00317">
    <property type="entry name" value="cobS"/>
    <property type="match status" value="1"/>
</dbReference>
<evidence type="ECO:0000256" key="16">
    <source>
        <dbReference type="ARBA" id="ARBA00032853"/>
    </source>
</evidence>
<feature type="transmembrane region" description="Helical" evidence="19">
    <location>
        <begin position="113"/>
        <end position="131"/>
    </location>
</feature>
<keyword evidence="8 19" id="KW-0169">Cobalamin biosynthesis</keyword>
<evidence type="ECO:0000256" key="19">
    <source>
        <dbReference type="HAMAP-Rule" id="MF_00719"/>
    </source>
</evidence>
<protein>
    <recommendedName>
        <fullName evidence="6 19">Adenosylcobinamide-GDP ribazoletransferase</fullName>
        <ecNumber evidence="5 19">2.7.8.26</ecNumber>
    </recommendedName>
    <alternativeName>
        <fullName evidence="16 19">Cobalamin synthase</fullName>
    </alternativeName>
    <alternativeName>
        <fullName evidence="15 19">Cobalamin-5'-phosphate synthase</fullName>
    </alternativeName>
</protein>
<gene>
    <name evidence="19" type="primary">cobS</name>
    <name evidence="20" type="ORF">HNP73_000387</name>
</gene>
<dbReference type="Pfam" id="PF02654">
    <property type="entry name" value="CobS"/>
    <property type="match status" value="1"/>
</dbReference>
<evidence type="ECO:0000256" key="15">
    <source>
        <dbReference type="ARBA" id="ARBA00032605"/>
    </source>
</evidence>
<evidence type="ECO:0000256" key="1">
    <source>
        <dbReference type="ARBA" id="ARBA00001946"/>
    </source>
</evidence>
<dbReference type="UniPathway" id="UPA00148">
    <property type="reaction ID" value="UER00238"/>
</dbReference>
<comment type="catalytic activity">
    <reaction evidence="17 19">
        <text>alpha-ribazole + adenosylcob(III)inamide-GDP = adenosylcob(III)alamin + GMP + H(+)</text>
        <dbReference type="Rhea" id="RHEA:16049"/>
        <dbReference type="ChEBI" id="CHEBI:10329"/>
        <dbReference type="ChEBI" id="CHEBI:15378"/>
        <dbReference type="ChEBI" id="CHEBI:18408"/>
        <dbReference type="ChEBI" id="CHEBI:58115"/>
        <dbReference type="ChEBI" id="CHEBI:60487"/>
        <dbReference type="EC" id="2.7.8.26"/>
    </reaction>
</comment>
<dbReference type="EMBL" id="JACHFM010000001">
    <property type="protein sequence ID" value="MBB5220466.1"/>
    <property type="molecule type" value="Genomic_DNA"/>
</dbReference>
<feature type="transmembrane region" description="Helical" evidence="19">
    <location>
        <begin position="143"/>
        <end position="165"/>
    </location>
</feature>
<feature type="transmembrane region" description="Helical" evidence="19">
    <location>
        <begin position="186"/>
        <end position="204"/>
    </location>
</feature>
<reference evidence="20 21" key="1">
    <citation type="submission" date="2020-08" db="EMBL/GenBank/DDBJ databases">
        <title>Genomic Encyclopedia of Type Strains, Phase IV (KMG-IV): sequencing the most valuable type-strain genomes for metagenomic binning, comparative biology and taxonomic classification.</title>
        <authorList>
            <person name="Goeker M."/>
        </authorList>
    </citation>
    <scope>NUCLEOTIDE SEQUENCE [LARGE SCALE GENOMIC DNA]</scope>
    <source>
        <strain evidence="20 21">DSM 101730</strain>
    </source>
</reference>
<dbReference type="InterPro" id="IPR003805">
    <property type="entry name" value="CobS"/>
</dbReference>
<dbReference type="RefSeq" id="WP_184146576.1">
    <property type="nucleotide sequence ID" value="NZ_JACHFM010000001.1"/>
</dbReference>
<sequence>MSRLREEAAALALAWQFLTRVPLPVAVTYTPERMAASQAWLPAVGLGIGVIGAAVLVAAAVVLPAVPAVLLSIAATVALTGAFHEDGLADTFDGVGGGPDITRRLTIMKDSRIGTYGAVGLGLVLALKASSLAGLGPVGSPCLVAATLVAGHGASRASAMLVVMTSGYVRDDGTGKFTARGLGRRGVVLVGAVGLAALLILFAAAGAGAAAAGLAGLMAGHLLARSLFERQLGGYTGDCLGATQQLSEVGLYLGLLAWI</sequence>
<evidence type="ECO:0000256" key="17">
    <source>
        <dbReference type="ARBA" id="ARBA00048623"/>
    </source>
</evidence>
<dbReference type="PANTHER" id="PTHR34148">
    <property type="entry name" value="ADENOSYLCOBINAMIDE-GDP RIBAZOLETRANSFERASE"/>
    <property type="match status" value="1"/>
</dbReference>
<evidence type="ECO:0000256" key="7">
    <source>
        <dbReference type="ARBA" id="ARBA00022475"/>
    </source>
</evidence>
<evidence type="ECO:0000256" key="14">
    <source>
        <dbReference type="ARBA" id="ARBA00025228"/>
    </source>
</evidence>
<evidence type="ECO:0000256" key="6">
    <source>
        <dbReference type="ARBA" id="ARBA00015850"/>
    </source>
</evidence>
<keyword evidence="13 19" id="KW-0472">Membrane</keyword>
<evidence type="ECO:0000256" key="11">
    <source>
        <dbReference type="ARBA" id="ARBA00022842"/>
    </source>
</evidence>
<organism evidence="20 21">
    <name type="scientific">Amaricoccus macauensis</name>
    <dbReference type="NCBI Taxonomy" id="57001"/>
    <lineage>
        <taxon>Bacteria</taxon>
        <taxon>Pseudomonadati</taxon>
        <taxon>Pseudomonadota</taxon>
        <taxon>Alphaproteobacteria</taxon>
        <taxon>Rhodobacterales</taxon>
        <taxon>Paracoccaceae</taxon>
        <taxon>Amaricoccus</taxon>
    </lineage>
</organism>
<dbReference type="GO" id="GO:0051073">
    <property type="term" value="F:adenosylcobinamide-GDP ribazoletransferase activity"/>
    <property type="evidence" value="ECO:0007669"/>
    <property type="project" value="UniProtKB-UniRule"/>
</dbReference>
<comment type="cofactor">
    <cofactor evidence="1 19">
        <name>Mg(2+)</name>
        <dbReference type="ChEBI" id="CHEBI:18420"/>
    </cofactor>
</comment>
<evidence type="ECO:0000256" key="2">
    <source>
        <dbReference type="ARBA" id="ARBA00004651"/>
    </source>
</evidence>
<evidence type="ECO:0000256" key="12">
    <source>
        <dbReference type="ARBA" id="ARBA00022989"/>
    </source>
</evidence>
<dbReference type="Proteomes" id="UP000549457">
    <property type="component" value="Unassembled WGS sequence"/>
</dbReference>
<name>A0A840SKQ6_9RHOB</name>
<evidence type="ECO:0000256" key="3">
    <source>
        <dbReference type="ARBA" id="ARBA00004663"/>
    </source>
</evidence>
<evidence type="ECO:0000256" key="4">
    <source>
        <dbReference type="ARBA" id="ARBA00010561"/>
    </source>
</evidence>
<evidence type="ECO:0000256" key="8">
    <source>
        <dbReference type="ARBA" id="ARBA00022573"/>
    </source>
</evidence>
<dbReference type="GO" id="GO:0009236">
    <property type="term" value="P:cobalamin biosynthetic process"/>
    <property type="evidence" value="ECO:0007669"/>
    <property type="project" value="UniProtKB-UniRule"/>
</dbReference>
<evidence type="ECO:0000256" key="18">
    <source>
        <dbReference type="ARBA" id="ARBA00049504"/>
    </source>
</evidence>